<protein>
    <submittedName>
        <fullName evidence="1">Uncharacterized protein</fullName>
    </submittedName>
</protein>
<dbReference type="KEGG" id="sphv:F9278_36290"/>
<dbReference type="AlphaFoldDB" id="A0A5P8KCK4"/>
<evidence type="ECO:0000313" key="1">
    <source>
        <dbReference type="EMBL" id="QFR00737.1"/>
    </source>
</evidence>
<dbReference type="EMBL" id="CP045096">
    <property type="protein sequence ID" value="QFR00737.1"/>
    <property type="molecule type" value="Genomic_DNA"/>
</dbReference>
<proteinExistence type="predicted"/>
<evidence type="ECO:0000313" key="2">
    <source>
        <dbReference type="Proteomes" id="UP000327294"/>
    </source>
</evidence>
<organism evidence="1 2">
    <name type="scientific">Streptomyces phaeolivaceus</name>
    <dbReference type="NCBI Taxonomy" id="2653200"/>
    <lineage>
        <taxon>Bacteria</taxon>
        <taxon>Bacillati</taxon>
        <taxon>Actinomycetota</taxon>
        <taxon>Actinomycetes</taxon>
        <taxon>Kitasatosporales</taxon>
        <taxon>Streptomycetaceae</taxon>
        <taxon>Streptomyces</taxon>
    </lineage>
</organism>
<dbReference type="RefSeq" id="WP_152172067.1">
    <property type="nucleotide sequence ID" value="NZ_CP045096.1"/>
</dbReference>
<reference evidence="1 2" key="1">
    <citation type="submission" date="2019-10" db="EMBL/GenBank/DDBJ databases">
        <title>Streptomyces sp. strain GY16 isolated from leaves of Broussonetia papyrifera.</title>
        <authorList>
            <person name="Mo P."/>
        </authorList>
    </citation>
    <scope>NUCLEOTIDE SEQUENCE [LARGE SCALE GENOMIC DNA]</scope>
    <source>
        <strain evidence="1 2">GY16</strain>
    </source>
</reference>
<dbReference type="Proteomes" id="UP000327294">
    <property type="component" value="Chromosome"/>
</dbReference>
<accession>A0A5P8KCK4</accession>
<sequence length="137" mass="14683">MTADITSTHTYTGNHTGQLAAFLAGAPHHWDVDGDLVLTTPDGEIHARPGWLLVRWTDRTITTATPHLAERTYGPEGLAGRLDQTQDAVARVREAAAQLMRAALNTDGEPLTPRDQGIDTAVRRLLAALDQPPGSAS</sequence>
<name>A0A5P8KCK4_9ACTN</name>
<gene>
    <name evidence="1" type="ORF">F9278_36290</name>
</gene>
<keyword evidence="2" id="KW-1185">Reference proteome</keyword>